<dbReference type="RefSeq" id="WP_034412256.1">
    <property type="nucleotide sequence ID" value="NZ_KI519499.1"/>
</dbReference>
<feature type="coiled-coil region" evidence="5">
    <location>
        <begin position="495"/>
        <end position="522"/>
    </location>
</feature>
<protein>
    <submittedName>
        <fullName evidence="9">Methyl-accepting chemotaxis protein</fullName>
    </submittedName>
</protein>
<comment type="subcellular location">
    <subcellularLocation>
        <location evidence="1">Membrane</location>
    </subcellularLocation>
</comment>
<dbReference type="OrthoDB" id="9806477at2"/>
<feature type="domain" description="Methyl-accepting transducer" evidence="6">
    <location>
        <begin position="277"/>
        <end position="506"/>
    </location>
</feature>
<evidence type="ECO:0000259" key="7">
    <source>
        <dbReference type="PROSITE" id="PS50885"/>
    </source>
</evidence>
<proteinExistence type="inferred from homology"/>
<reference evidence="9" key="1">
    <citation type="journal article" date="1992" name="J. Biol. Chem.">
        <title>Sequence and characterization of Bacillus subtilis CheW.</title>
        <authorList>
            <person name="Hanlon D.W."/>
            <person name="Marquez-Magana L.M."/>
            <person name="Carpenter P.B."/>
            <person name="Chamberlin M.J."/>
            <person name="Ordal G.W."/>
        </authorList>
    </citation>
    <scope>NUCLEOTIDE SEQUENCE</scope>
</reference>
<dbReference type="Pfam" id="PF12729">
    <property type="entry name" value="4HB_MCP_1"/>
    <property type="match status" value="1"/>
</dbReference>
<feature type="domain" description="HAMP" evidence="7">
    <location>
        <begin position="220"/>
        <end position="272"/>
    </location>
</feature>
<sequence length="522" mass="54840">MNSFNRIRLSQRLALGFGLVLLLLAAIVGVALLQMGNIDAAARDVSGNTVPSLTALAQMRDGVSGVRRTDLRIALAGDEKGRATADADRDKRWKSFVDAHAEYGRAYVSDDEDRRRWAAIGTAAEAYQRHWLMLRAELAAATGDTDKLQAVRTRIAEGDLRKVAATVLDSVEEDWQYNLKLKDEAVARGAEAMTAATRMMVGASVFALLAGIAATVVITRSITRPLGAAVEVARRVAHGDLTVRIDTSGGDELADLAREQQAMVDSLSTLVGSLKQAATQIETGAVEVAAGSLDLSSRTEEQAASLEQSSASLEELSGTVRQNAEHASQVTGLAGEASEVAERGGAAVRDVVAVMQDIEASSRQVEAIVGVIDSISFQTNILALNAAVEAARAGEQGRGFAVVAAEVRTLAQRSAQAAKEIKALIGAAADKVNAGGERVSVAGRTIDDVVDRVQQVGGLIREIGSATREQTAGIEQVTLAVNQLDAVTQQNAALVEQSSAAADALKAQARQLSEAIARFRVA</sequence>
<dbReference type="AlphaFoldDB" id="A0A8B6X8S6"/>
<dbReference type="CDD" id="cd06225">
    <property type="entry name" value="HAMP"/>
    <property type="match status" value="1"/>
</dbReference>
<name>A0A8B6X8S6_9BURK</name>
<dbReference type="GO" id="GO:0005886">
    <property type="term" value="C:plasma membrane"/>
    <property type="evidence" value="ECO:0007669"/>
    <property type="project" value="TreeGrafter"/>
</dbReference>
<dbReference type="InterPro" id="IPR004089">
    <property type="entry name" value="MCPsignal_dom"/>
</dbReference>
<reference evidence="9" key="2">
    <citation type="submission" date="2025-08" db="UniProtKB">
        <authorList>
            <consortium name="RefSeq"/>
        </authorList>
    </citation>
    <scope>IDENTIFICATION</scope>
</reference>
<keyword evidence="4" id="KW-0807">Transducer</keyword>
<dbReference type="InterPro" id="IPR003660">
    <property type="entry name" value="HAMP_dom"/>
</dbReference>
<dbReference type="PANTHER" id="PTHR43531:SF14">
    <property type="entry name" value="METHYL-ACCEPTING CHEMOTAXIS PROTEIN I-RELATED"/>
    <property type="match status" value="1"/>
</dbReference>
<keyword evidence="8" id="KW-1185">Reference proteome</keyword>
<keyword evidence="2" id="KW-0488">Methylation</keyword>
<evidence type="ECO:0000313" key="8">
    <source>
        <dbReference type="Proteomes" id="UP000675920"/>
    </source>
</evidence>
<dbReference type="PROSITE" id="PS50111">
    <property type="entry name" value="CHEMOTAXIS_TRANSDUC_2"/>
    <property type="match status" value="1"/>
</dbReference>
<evidence type="ECO:0000256" key="3">
    <source>
        <dbReference type="ARBA" id="ARBA00029447"/>
    </source>
</evidence>
<dbReference type="CDD" id="cd11386">
    <property type="entry name" value="MCP_signal"/>
    <property type="match status" value="1"/>
</dbReference>
<dbReference type="Gene3D" id="1.10.287.950">
    <property type="entry name" value="Methyl-accepting chemotaxis protein"/>
    <property type="match status" value="1"/>
</dbReference>
<evidence type="ECO:0000256" key="4">
    <source>
        <dbReference type="PROSITE-ProRule" id="PRU00284"/>
    </source>
</evidence>
<dbReference type="SMART" id="SM00283">
    <property type="entry name" value="MA"/>
    <property type="match status" value="1"/>
</dbReference>
<dbReference type="GO" id="GO:0006935">
    <property type="term" value="P:chemotaxis"/>
    <property type="evidence" value="ECO:0007669"/>
    <property type="project" value="TreeGrafter"/>
</dbReference>
<comment type="similarity">
    <text evidence="3">Belongs to the methyl-accepting chemotaxis (MCP) protein family.</text>
</comment>
<dbReference type="InterPro" id="IPR024478">
    <property type="entry name" value="HlyB_4HB_MCP"/>
</dbReference>
<dbReference type="PANTHER" id="PTHR43531">
    <property type="entry name" value="PROTEIN ICFG"/>
    <property type="match status" value="1"/>
</dbReference>
<dbReference type="InterPro" id="IPR051310">
    <property type="entry name" value="MCP_chemotaxis"/>
</dbReference>
<dbReference type="SUPFAM" id="SSF58104">
    <property type="entry name" value="Methyl-accepting chemotaxis protein (MCP) signaling domain"/>
    <property type="match status" value="1"/>
</dbReference>
<evidence type="ECO:0000313" key="9">
    <source>
        <dbReference type="RefSeq" id="WP_034412256.1"/>
    </source>
</evidence>
<evidence type="ECO:0000256" key="5">
    <source>
        <dbReference type="SAM" id="Coils"/>
    </source>
</evidence>
<dbReference type="FunFam" id="1.10.287.950:FF:000001">
    <property type="entry name" value="Methyl-accepting chemotaxis sensory transducer"/>
    <property type="match status" value="1"/>
</dbReference>
<dbReference type="Pfam" id="PF00015">
    <property type="entry name" value="MCPsignal"/>
    <property type="match status" value="1"/>
</dbReference>
<evidence type="ECO:0000259" key="6">
    <source>
        <dbReference type="PROSITE" id="PS50111"/>
    </source>
</evidence>
<organism evidence="8 9">
    <name type="scientific">Derxia gummosa DSM 723</name>
    <dbReference type="NCBI Taxonomy" id="1121388"/>
    <lineage>
        <taxon>Bacteria</taxon>
        <taxon>Pseudomonadati</taxon>
        <taxon>Pseudomonadota</taxon>
        <taxon>Betaproteobacteria</taxon>
        <taxon>Burkholderiales</taxon>
        <taxon>Alcaligenaceae</taxon>
        <taxon>Derxia</taxon>
    </lineage>
</organism>
<dbReference type="SMART" id="SM00304">
    <property type="entry name" value="HAMP"/>
    <property type="match status" value="1"/>
</dbReference>
<evidence type="ECO:0000256" key="1">
    <source>
        <dbReference type="ARBA" id="ARBA00004370"/>
    </source>
</evidence>
<keyword evidence="5" id="KW-0175">Coiled coil</keyword>
<dbReference type="GO" id="GO:0007165">
    <property type="term" value="P:signal transduction"/>
    <property type="evidence" value="ECO:0007669"/>
    <property type="project" value="UniProtKB-KW"/>
</dbReference>
<dbReference type="PROSITE" id="PS50885">
    <property type="entry name" value="HAMP"/>
    <property type="match status" value="1"/>
</dbReference>
<dbReference type="GO" id="GO:0004888">
    <property type="term" value="F:transmembrane signaling receptor activity"/>
    <property type="evidence" value="ECO:0007669"/>
    <property type="project" value="TreeGrafter"/>
</dbReference>
<accession>A0A8B6X8S6</accession>
<dbReference type="Proteomes" id="UP000675920">
    <property type="component" value="Unplaced"/>
</dbReference>
<evidence type="ECO:0000256" key="2">
    <source>
        <dbReference type="ARBA" id="ARBA00022481"/>
    </source>
</evidence>
<dbReference type="Pfam" id="PF00672">
    <property type="entry name" value="HAMP"/>
    <property type="match status" value="1"/>
</dbReference>